<feature type="region of interest" description="Disordered" evidence="1">
    <location>
        <begin position="34"/>
        <end position="59"/>
    </location>
</feature>
<reference evidence="3 4" key="1">
    <citation type="journal article" date="2013" name="PLoS Genet.">
        <title>The genome and development-dependent transcriptomes of Pyronema confluens: a window into fungal evolution.</title>
        <authorList>
            <person name="Traeger S."/>
            <person name="Altegoer F."/>
            <person name="Freitag M."/>
            <person name="Gabaldon T."/>
            <person name="Kempken F."/>
            <person name="Kumar A."/>
            <person name="Marcet-Houben M."/>
            <person name="Poggeler S."/>
            <person name="Stajich J.E."/>
            <person name="Nowrousian M."/>
        </authorList>
    </citation>
    <scope>NUCLEOTIDE SEQUENCE [LARGE SCALE GENOMIC DNA]</scope>
    <source>
        <strain evidence="4">CBS 100304</strain>
        <tissue evidence="3">Vegetative mycelium</tissue>
    </source>
</reference>
<dbReference type="Proteomes" id="UP000018144">
    <property type="component" value="Unassembled WGS sequence"/>
</dbReference>
<organism evidence="3 4">
    <name type="scientific">Pyronema omphalodes (strain CBS 100304)</name>
    <name type="common">Pyronema confluens</name>
    <dbReference type="NCBI Taxonomy" id="1076935"/>
    <lineage>
        <taxon>Eukaryota</taxon>
        <taxon>Fungi</taxon>
        <taxon>Dikarya</taxon>
        <taxon>Ascomycota</taxon>
        <taxon>Pezizomycotina</taxon>
        <taxon>Pezizomycetes</taxon>
        <taxon>Pezizales</taxon>
        <taxon>Pyronemataceae</taxon>
        <taxon>Pyronema</taxon>
    </lineage>
</organism>
<protein>
    <submittedName>
        <fullName evidence="3">Uncharacterized protein</fullName>
    </submittedName>
</protein>
<evidence type="ECO:0000256" key="2">
    <source>
        <dbReference type="SAM" id="SignalP"/>
    </source>
</evidence>
<evidence type="ECO:0000313" key="3">
    <source>
        <dbReference type="EMBL" id="CCX15010.1"/>
    </source>
</evidence>
<keyword evidence="2" id="KW-0732">Signal</keyword>
<dbReference type="EMBL" id="HF936108">
    <property type="protein sequence ID" value="CCX15010.1"/>
    <property type="molecule type" value="Genomic_DNA"/>
</dbReference>
<gene>
    <name evidence="3" type="ORF">PCON_01236</name>
</gene>
<proteinExistence type="predicted"/>
<feature type="signal peptide" evidence="2">
    <location>
        <begin position="1"/>
        <end position="28"/>
    </location>
</feature>
<sequence length="90" mass="9861">MVRPSPNLHALALLISVIYALQLTPVNANNPRHTYDTLHYSTNDVGPPGQPQKISQKGIPSQESMHAAKIFFKPGLVGSSLIEAHFYLVL</sequence>
<accession>U4LM98</accession>
<feature type="chain" id="PRO_5004652176" evidence="2">
    <location>
        <begin position="29"/>
        <end position="90"/>
    </location>
</feature>
<evidence type="ECO:0000256" key="1">
    <source>
        <dbReference type="SAM" id="MobiDB-lite"/>
    </source>
</evidence>
<evidence type="ECO:0000313" key="4">
    <source>
        <dbReference type="Proteomes" id="UP000018144"/>
    </source>
</evidence>
<keyword evidence="4" id="KW-1185">Reference proteome</keyword>
<name>U4LM98_PYROM</name>
<dbReference type="AlphaFoldDB" id="U4LM98"/>